<proteinExistence type="inferred from homology"/>
<dbReference type="EMBL" id="DF820463">
    <property type="protein sequence ID" value="GAK55009.1"/>
    <property type="molecule type" value="Genomic_DNA"/>
</dbReference>
<keyword evidence="6" id="KW-1185">Reference proteome</keyword>
<dbReference type="STRING" id="1499967.U27_01840"/>
<dbReference type="Gene3D" id="1.10.287.3240">
    <property type="match status" value="1"/>
</dbReference>
<sequence length="225" mass="26083">MTIDNCQLSIVNYQYFMARLSIPSTKSNFLRLSEELIFAKEGRDLLDEKREILIMEIMGTLEDAHRKRLTMEKQLAEAYQAMVVAKVVLGRENVRRAALGIPSEATIDIHDRSVMGVVVPVVQVKWSKTDKPRYSFAGTTYALDNAAHKFSDCLVLLVELAEIETTLWRLATELKKVQRRFNALDNLLIPQYEETVKYIEYTLEEKEREILFQLKRVKAKLKQEL</sequence>
<comment type="function">
    <text evidence="4">Produces ATP from ADP in the presence of a proton gradient across the membrane.</text>
</comment>
<dbReference type="HAMAP" id="MF_00271">
    <property type="entry name" value="ATP_synth_D_arch"/>
    <property type="match status" value="1"/>
</dbReference>
<dbReference type="GO" id="GO:0042777">
    <property type="term" value="P:proton motive force-driven plasma membrane ATP synthesis"/>
    <property type="evidence" value="ECO:0007669"/>
    <property type="project" value="UniProtKB-UniRule"/>
</dbReference>
<evidence type="ECO:0000256" key="3">
    <source>
        <dbReference type="ARBA" id="ARBA00023065"/>
    </source>
</evidence>
<accession>A0A0S6W9R5</accession>
<dbReference type="PANTHER" id="PTHR11671">
    <property type="entry name" value="V-TYPE ATP SYNTHASE SUBUNIT D"/>
    <property type="match status" value="1"/>
</dbReference>
<keyword evidence="4" id="KW-0066">ATP synthesis</keyword>
<protein>
    <recommendedName>
        <fullName evidence="4">V-type ATP synthase subunit D</fullName>
    </recommendedName>
    <alternativeName>
        <fullName evidence="4">V-ATPase subunit D</fullName>
    </alternativeName>
</protein>
<evidence type="ECO:0000256" key="1">
    <source>
        <dbReference type="ARBA" id="ARBA00005850"/>
    </source>
</evidence>
<dbReference type="NCBIfam" id="TIGR00309">
    <property type="entry name" value="V_ATPase_subD"/>
    <property type="match status" value="1"/>
</dbReference>
<dbReference type="InterPro" id="IPR002699">
    <property type="entry name" value="V_ATPase_D"/>
</dbReference>
<dbReference type="GO" id="GO:0046933">
    <property type="term" value="F:proton-transporting ATP synthase activity, rotational mechanism"/>
    <property type="evidence" value="ECO:0007669"/>
    <property type="project" value="UniProtKB-UniRule"/>
</dbReference>
<evidence type="ECO:0000313" key="6">
    <source>
        <dbReference type="Proteomes" id="UP000030661"/>
    </source>
</evidence>
<comment type="similarity">
    <text evidence="1 4">Belongs to the V-ATPase D subunit family.</text>
</comment>
<evidence type="ECO:0000256" key="4">
    <source>
        <dbReference type="HAMAP-Rule" id="MF_00271"/>
    </source>
</evidence>
<dbReference type="GO" id="GO:0046961">
    <property type="term" value="F:proton-transporting ATPase activity, rotational mechanism"/>
    <property type="evidence" value="ECO:0007669"/>
    <property type="project" value="InterPro"/>
</dbReference>
<name>A0A0S6W9R5_VECG1</name>
<keyword evidence="2 4" id="KW-0813">Transport</keyword>
<gene>
    <name evidence="4" type="primary">atpD</name>
    <name evidence="5" type="ORF">U27_01840</name>
</gene>
<evidence type="ECO:0000256" key="2">
    <source>
        <dbReference type="ARBA" id="ARBA00022448"/>
    </source>
</evidence>
<keyword evidence="3 4" id="KW-0406">Ion transport</keyword>
<reference evidence="5" key="1">
    <citation type="journal article" date="2015" name="PeerJ">
        <title>First genomic representation of candidate bacterial phylum KSB3 points to enhanced environmental sensing as a trigger of wastewater bulking.</title>
        <authorList>
            <person name="Sekiguchi Y."/>
            <person name="Ohashi A."/>
            <person name="Parks D.H."/>
            <person name="Yamauchi T."/>
            <person name="Tyson G.W."/>
            <person name="Hugenholtz P."/>
        </authorList>
    </citation>
    <scope>NUCLEOTIDE SEQUENCE [LARGE SCALE GENOMIC DNA]</scope>
</reference>
<keyword evidence="4" id="KW-0375">Hydrogen ion transport</keyword>
<dbReference type="eggNOG" id="COG1394">
    <property type="taxonomic scope" value="Bacteria"/>
</dbReference>
<dbReference type="Proteomes" id="UP000030661">
    <property type="component" value="Unassembled WGS sequence"/>
</dbReference>
<dbReference type="Pfam" id="PF01813">
    <property type="entry name" value="ATP-synt_D"/>
    <property type="match status" value="1"/>
</dbReference>
<dbReference type="HOGENOM" id="CLU_069688_2_0_0"/>
<organism evidence="5">
    <name type="scientific">Vecturithrix granuli</name>
    <dbReference type="NCBI Taxonomy" id="1499967"/>
    <lineage>
        <taxon>Bacteria</taxon>
        <taxon>Candidatus Moduliflexota</taxon>
        <taxon>Candidatus Vecturitrichia</taxon>
        <taxon>Candidatus Vecturitrichales</taxon>
        <taxon>Candidatus Vecturitrichaceae</taxon>
        <taxon>Candidatus Vecturithrix</taxon>
    </lineage>
</organism>
<dbReference type="GO" id="GO:0005524">
    <property type="term" value="F:ATP binding"/>
    <property type="evidence" value="ECO:0007669"/>
    <property type="project" value="UniProtKB-UniRule"/>
</dbReference>
<dbReference type="AlphaFoldDB" id="A0A0S6W9R5"/>
<evidence type="ECO:0000313" key="5">
    <source>
        <dbReference type="EMBL" id="GAK55009.1"/>
    </source>
</evidence>